<evidence type="ECO:0008006" key="3">
    <source>
        <dbReference type="Google" id="ProtNLM"/>
    </source>
</evidence>
<dbReference type="EMBL" id="VLPL01000005">
    <property type="protein sequence ID" value="TSJ42393.1"/>
    <property type="molecule type" value="Genomic_DNA"/>
</dbReference>
<reference evidence="1 2" key="1">
    <citation type="submission" date="2019-07" db="EMBL/GenBank/DDBJ databases">
        <authorList>
            <person name="Huq M.A."/>
        </authorList>
    </citation>
    <scope>NUCLEOTIDE SEQUENCE [LARGE SCALE GENOMIC DNA]</scope>
    <source>
        <strain evidence="1 2">MAH-3</strain>
    </source>
</reference>
<keyword evidence="2" id="KW-1185">Reference proteome</keyword>
<dbReference type="RefSeq" id="WP_144333348.1">
    <property type="nucleotide sequence ID" value="NZ_VLPL01000005.1"/>
</dbReference>
<dbReference type="Proteomes" id="UP000316008">
    <property type="component" value="Unassembled WGS sequence"/>
</dbReference>
<protein>
    <recommendedName>
        <fullName evidence="3">CHAP domain-containing protein</fullName>
    </recommendedName>
</protein>
<accession>A0A556MR47</accession>
<dbReference type="AlphaFoldDB" id="A0A556MR47"/>
<gene>
    <name evidence="1" type="ORF">FO442_11540</name>
</gene>
<comment type="caution">
    <text evidence="1">The sequence shown here is derived from an EMBL/GenBank/DDBJ whole genome shotgun (WGS) entry which is preliminary data.</text>
</comment>
<evidence type="ECO:0000313" key="1">
    <source>
        <dbReference type="EMBL" id="TSJ42393.1"/>
    </source>
</evidence>
<name>A0A556MR47_9FLAO</name>
<evidence type="ECO:0000313" key="2">
    <source>
        <dbReference type="Proteomes" id="UP000316008"/>
    </source>
</evidence>
<dbReference type="OrthoDB" id="981064at2"/>
<proteinExistence type="predicted"/>
<sequence length="167" mass="19102">MDNKVRLIHLSYCPGLNRQVLDTAFVYGRTISPTYERAVCTEFVIGVLGHFMALTSEDTINIRIDQPRESIKDVYAQMKDGSPYPKGVVHALVSKGRGIEITDRHQVLPGDFVQFWYPNSWGHCGIVSKIDVENKVLWLHSSYPSTEGYGIQPFHMPEYCHFVRLKE</sequence>
<organism evidence="1 2">
    <name type="scientific">Fluviicola chungangensis</name>
    <dbReference type="NCBI Taxonomy" id="2597671"/>
    <lineage>
        <taxon>Bacteria</taxon>
        <taxon>Pseudomonadati</taxon>
        <taxon>Bacteroidota</taxon>
        <taxon>Flavobacteriia</taxon>
        <taxon>Flavobacteriales</taxon>
        <taxon>Crocinitomicaceae</taxon>
        <taxon>Fluviicola</taxon>
    </lineage>
</organism>